<comment type="caution">
    <text evidence="2">The sequence shown here is derived from an EMBL/GenBank/DDBJ whole genome shotgun (WGS) entry which is preliminary data.</text>
</comment>
<sequence length="125" mass="14199">MGAEAQKEKINNQSKNISMDTSKLSNPTVKAAFEAWQAGDSKLWLSFFTADAQLLDDGHPRNFQNFSTKAIGHERFTSVDIVKDSGRSIFGHFHSDTWGNFKTYFKFHLDANSKIYKLEIGQAEY</sequence>
<dbReference type="EMBL" id="LVXG01000004">
    <property type="protein sequence ID" value="OQP54362.1"/>
    <property type="molecule type" value="Genomic_DNA"/>
</dbReference>
<feature type="compositionally biased region" description="Basic and acidic residues" evidence="1">
    <location>
        <begin position="1"/>
        <end position="10"/>
    </location>
</feature>
<dbReference type="AlphaFoldDB" id="A0A1V9F7W2"/>
<proteinExistence type="predicted"/>
<protein>
    <recommendedName>
        <fullName evidence="4">SnoaL-like domain-containing protein</fullName>
    </recommendedName>
</protein>
<dbReference type="SUPFAM" id="SSF54427">
    <property type="entry name" value="NTF2-like"/>
    <property type="match status" value="1"/>
</dbReference>
<dbReference type="Proteomes" id="UP000192610">
    <property type="component" value="Unassembled WGS sequence"/>
</dbReference>
<feature type="compositionally biased region" description="Polar residues" evidence="1">
    <location>
        <begin position="11"/>
        <end position="22"/>
    </location>
</feature>
<evidence type="ECO:0008006" key="4">
    <source>
        <dbReference type="Google" id="ProtNLM"/>
    </source>
</evidence>
<evidence type="ECO:0000256" key="1">
    <source>
        <dbReference type="SAM" id="MobiDB-lite"/>
    </source>
</evidence>
<evidence type="ECO:0000313" key="2">
    <source>
        <dbReference type="EMBL" id="OQP54362.1"/>
    </source>
</evidence>
<reference evidence="3" key="1">
    <citation type="submission" date="2016-04" db="EMBL/GenBank/DDBJ databases">
        <authorList>
            <person name="Chen L."/>
            <person name="Zhuang W."/>
            <person name="Wang G."/>
        </authorList>
    </citation>
    <scope>NUCLEOTIDE SEQUENCE [LARGE SCALE GENOMIC DNA]</scope>
    <source>
        <strain evidence="3">17621</strain>
    </source>
</reference>
<keyword evidence="3" id="KW-1185">Reference proteome</keyword>
<evidence type="ECO:0000313" key="3">
    <source>
        <dbReference type="Proteomes" id="UP000192610"/>
    </source>
</evidence>
<dbReference type="InterPro" id="IPR032710">
    <property type="entry name" value="NTF2-like_dom_sf"/>
</dbReference>
<dbReference type="STRING" id="354355.SAMN05660816_05206"/>
<accession>A0A1V9F7W2</accession>
<organism evidence="2 3">
    <name type="scientific">Niastella yeongjuensis</name>
    <dbReference type="NCBI Taxonomy" id="354355"/>
    <lineage>
        <taxon>Bacteria</taxon>
        <taxon>Pseudomonadati</taxon>
        <taxon>Bacteroidota</taxon>
        <taxon>Chitinophagia</taxon>
        <taxon>Chitinophagales</taxon>
        <taxon>Chitinophagaceae</taxon>
        <taxon>Niastella</taxon>
    </lineage>
</organism>
<feature type="region of interest" description="Disordered" evidence="1">
    <location>
        <begin position="1"/>
        <end position="22"/>
    </location>
</feature>
<name>A0A1V9F7W2_9BACT</name>
<gene>
    <name evidence="2" type="ORF">A4H97_22525</name>
</gene>